<evidence type="ECO:0000313" key="9">
    <source>
        <dbReference type="Proteomes" id="UP000809789"/>
    </source>
</evidence>
<dbReference type="Pfam" id="PF01885">
    <property type="entry name" value="PTS_2-RNA"/>
    <property type="match status" value="1"/>
</dbReference>
<feature type="region of interest" description="Disordered" evidence="7">
    <location>
        <begin position="278"/>
        <end position="305"/>
    </location>
</feature>
<proteinExistence type="inferred from homology"/>
<dbReference type="InterPro" id="IPR042080">
    <property type="entry name" value="RNA_2'-PTrans_N"/>
</dbReference>
<dbReference type="AlphaFoldDB" id="A0A8K0PK15"/>
<dbReference type="InterPro" id="IPR002745">
    <property type="entry name" value="Ptrans_KptA/Tpt1"/>
</dbReference>
<sequence length="305" mass="32957">MGRPPLTREVQVSKKLSWLLRHGIQQEKLQMDAAGYVNVGDVLSNRNLRSFKVTLDELKEMVASNDKQRFSMVPVSYAALPQADPPANHATADTEALPGNPNVGQPSVLHSNNPRDYMIRANQGHSVAIESENLLTKIDETNIPSLCVHGTTHRAWTLIAESGGLKRMTRQHVHFAAGLPAGFKSIADMDAAAEASLEEKASTAPVISGMRNSSTVLIFIDLQKAVEGGLKFWKSTNDVILTEGDQDGLVPLTYFKRVEDRTGGQGILLEDGQILKEPPADWATKGSGQRGGKSGGRRAAKGVTS</sequence>
<keyword evidence="5" id="KW-0520">NAD</keyword>
<gene>
    <name evidence="8" type="ORF">KVT40_001737</name>
</gene>
<evidence type="ECO:0000256" key="3">
    <source>
        <dbReference type="ARBA" id="ARBA00012007"/>
    </source>
</evidence>
<dbReference type="SUPFAM" id="SSF56399">
    <property type="entry name" value="ADP-ribosylation"/>
    <property type="match status" value="1"/>
</dbReference>
<dbReference type="PANTHER" id="PTHR12684:SF2">
    <property type="entry name" value="TRNA 2'-PHOSPHOTRANSFERASE 1"/>
    <property type="match status" value="1"/>
</dbReference>
<evidence type="ECO:0000256" key="2">
    <source>
        <dbReference type="ARBA" id="ARBA00009836"/>
    </source>
</evidence>
<organism evidence="8 9">
    <name type="scientific">Elsinoe batatas</name>
    <dbReference type="NCBI Taxonomy" id="2601811"/>
    <lineage>
        <taxon>Eukaryota</taxon>
        <taxon>Fungi</taxon>
        <taxon>Dikarya</taxon>
        <taxon>Ascomycota</taxon>
        <taxon>Pezizomycotina</taxon>
        <taxon>Dothideomycetes</taxon>
        <taxon>Dothideomycetidae</taxon>
        <taxon>Myriangiales</taxon>
        <taxon>Elsinoaceae</taxon>
        <taxon>Elsinoe</taxon>
    </lineage>
</organism>
<feature type="compositionally biased region" description="Basic residues" evidence="7">
    <location>
        <begin position="295"/>
        <end position="305"/>
    </location>
</feature>
<evidence type="ECO:0000256" key="1">
    <source>
        <dbReference type="ARBA" id="ARBA00003343"/>
    </source>
</evidence>
<dbReference type="GO" id="GO:0000215">
    <property type="term" value="F:tRNA 2'-phosphotransferase activity"/>
    <property type="evidence" value="ECO:0007669"/>
    <property type="project" value="UniProtKB-EC"/>
</dbReference>
<dbReference type="EMBL" id="JAESVG020000002">
    <property type="protein sequence ID" value="KAG8630118.1"/>
    <property type="molecule type" value="Genomic_DNA"/>
</dbReference>
<evidence type="ECO:0000256" key="4">
    <source>
        <dbReference type="ARBA" id="ARBA00022679"/>
    </source>
</evidence>
<evidence type="ECO:0000256" key="7">
    <source>
        <dbReference type="SAM" id="MobiDB-lite"/>
    </source>
</evidence>
<evidence type="ECO:0000256" key="6">
    <source>
        <dbReference type="ARBA" id="ARBA00047949"/>
    </source>
</evidence>
<comment type="function">
    <text evidence="1">Catalyzes the last step of tRNA splicing, the transfer of the splice junction 2'-phosphate from ligated tRNA to NAD to produce ADP-ribose 1''-2'' cyclic phosphate.</text>
</comment>
<dbReference type="EC" id="2.7.1.160" evidence="3"/>
<dbReference type="Proteomes" id="UP000809789">
    <property type="component" value="Unassembled WGS sequence"/>
</dbReference>
<dbReference type="Gene3D" id="3.20.170.30">
    <property type="match status" value="1"/>
</dbReference>
<reference evidence="8" key="1">
    <citation type="submission" date="2021-07" db="EMBL/GenBank/DDBJ databases">
        <title>Elsinoe batatas strain:CRI-CJ2 Genome sequencing and assembly.</title>
        <authorList>
            <person name="Huang L."/>
        </authorList>
    </citation>
    <scope>NUCLEOTIDE SEQUENCE</scope>
    <source>
        <strain evidence="8">CRI-CJ2</strain>
    </source>
</reference>
<evidence type="ECO:0000256" key="5">
    <source>
        <dbReference type="ARBA" id="ARBA00023027"/>
    </source>
</evidence>
<protein>
    <recommendedName>
        <fullName evidence="3">2'-phosphotransferase</fullName>
        <ecNumber evidence="3">2.7.1.160</ecNumber>
    </recommendedName>
</protein>
<keyword evidence="9" id="KW-1185">Reference proteome</keyword>
<comment type="catalytic activity">
    <reaction evidence="6">
        <text>2'-phospho-[ligated tRNA] + NAD(+) = mature tRNA + ADP-alpha-D-ribose 1'',2''-cyclic phosphate + nicotinamide</text>
        <dbReference type="Rhea" id="RHEA:23324"/>
        <dbReference type="Rhea" id="RHEA-COMP:11106"/>
        <dbReference type="Rhea" id="RHEA-COMP:11107"/>
        <dbReference type="ChEBI" id="CHEBI:17154"/>
        <dbReference type="ChEBI" id="CHEBI:57540"/>
        <dbReference type="ChEBI" id="CHEBI:76596"/>
        <dbReference type="ChEBI" id="CHEBI:82883"/>
        <dbReference type="ChEBI" id="CHEBI:85027"/>
        <dbReference type="EC" id="2.7.1.160"/>
    </reaction>
</comment>
<dbReference type="OrthoDB" id="419694at2759"/>
<name>A0A8K0PK15_9PEZI</name>
<evidence type="ECO:0000313" key="8">
    <source>
        <dbReference type="EMBL" id="KAG8630118.1"/>
    </source>
</evidence>
<accession>A0A8K0PK15</accession>
<dbReference type="InterPro" id="IPR042081">
    <property type="entry name" value="RNA_2'-PTrans_C"/>
</dbReference>
<dbReference type="GO" id="GO:0006388">
    <property type="term" value="P:tRNA splicing, via endonucleolytic cleavage and ligation"/>
    <property type="evidence" value="ECO:0007669"/>
    <property type="project" value="TreeGrafter"/>
</dbReference>
<keyword evidence="4" id="KW-0808">Transferase</keyword>
<dbReference type="Gene3D" id="1.10.10.970">
    <property type="entry name" value="RNA 2'-phosphotransferase, Tpt1/KptA family, N-terminal domain"/>
    <property type="match status" value="1"/>
</dbReference>
<comment type="similarity">
    <text evidence="2">Belongs to the KptA/TPT1 family.</text>
</comment>
<feature type="region of interest" description="Disordered" evidence="7">
    <location>
        <begin position="85"/>
        <end position="105"/>
    </location>
</feature>
<dbReference type="PANTHER" id="PTHR12684">
    <property type="entry name" value="PUTATIVE PHOSPHOTRANSFERASE"/>
    <property type="match status" value="1"/>
</dbReference>
<comment type="caution">
    <text evidence="8">The sequence shown here is derived from an EMBL/GenBank/DDBJ whole genome shotgun (WGS) entry which is preliminary data.</text>
</comment>